<dbReference type="EMBL" id="MU005958">
    <property type="protein sequence ID" value="KAF2864065.1"/>
    <property type="molecule type" value="Genomic_DNA"/>
</dbReference>
<gene>
    <name evidence="14" type="ORF">K470DRAFT_254395</name>
</gene>
<evidence type="ECO:0000256" key="9">
    <source>
        <dbReference type="ARBA" id="ARBA00023110"/>
    </source>
</evidence>
<feature type="domain" description="U-box" evidence="13">
    <location>
        <begin position="979"/>
        <end position="1053"/>
    </location>
</feature>
<dbReference type="InterPro" id="IPR003613">
    <property type="entry name" value="Ubox_domain"/>
</dbReference>
<dbReference type="Pfam" id="PF04564">
    <property type="entry name" value="U-box"/>
    <property type="match status" value="1"/>
</dbReference>
<feature type="coiled-coil region" evidence="11">
    <location>
        <begin position="515"/>
        <end position="542"/>
    </location>
</feature>
<feature type="compositionally biased region" description="Polar residues" evidence="12">
    <location>
        <begin position="34"/>
        <end position="46"/>
    </location>
</feature>
<dbReference type="PROSITE" id="PS51698">
    <property type="entry name" value="U_BOX"/>
    <property type="match status" value="1"/>
</dbReference>
<evidence type="ECO:0000256" key="11">
    <source>
        <dbReference type="SAM" id="Coils"/>
    </source>
</evidence>
<evidence type="ECO:0000256" key="10">
    <source>
        <dbReference type="ARBA" id="ARBA00023242"/>
    </source>
</evidence>
<dbReference type="UniPathway" id="UPA00143"/>
<dbReference type="Proteomes" id="UP000799421">
    <property type="component" value="Unassembled WGS sequence"/>
</dbReference>
<evidence type="ECO:0000313" key="14">
    <source>
        <dbReference type="EMBL" id="KAF2864065.1"/>
    </source>
</evidence>
<comment type="pathway">
    <text evidence="4">Protein modification; protein ubiquitination.</text>
</comment>
<dbReference type="InterPro" id="IPR013083">
    <property type="entry name" value="Znf_RING/FYVE/PHD"/>
</dbReference>
<evidence type="ECO:0000256" key="5">
    <source>
        <dbReference type="ARBA" id="ARBA00007434"/>
    </source>
</evidence>
<dbReference type="InterPro" id="IPR045132">
    <property type="entry name" value="UBE4"/>
</dbReference>
<name>A0A6A7CAN6_9PEZI</name>
<evidence type="ECO:0000256" key="12">
    <source>
        <dbReference type="SAM" id="MobiDB-lite"/>
    </source>
</evidence>
<comment type="subcellular location">
    <subcellularLocation>
        <location evidence="3">Cytoplasm</location>
    </subcellularLocation>
    <subcellularLocation>
        <location evidence="2">Nucleus</location>
    </subcellularLocation>
</comment>
<dbReference type="GO" id="GO:0000151">
    <property type="term" value="C:ubiquitin ligase complex"/>
    <property type="evidence" value="ECO:0007669"/>
    <property type="project" value="InterPro"/>
</dbReference>
<keyword evidence="6" id="KW-0963">Cytoplasm</keyword>
<keyword evidence="7" id="KW-0808">Transferase</keyword>
<dbReference type="GO" id="GO:0005737">
    <property type="term" value="C:cytoplasm"/>
    <property type="evidence" value="ECO:0007669"/>
    <property type="project" value="UniProtKB-SubCell"/>
</dbReference>
<dbReference type="PANTHER" id="PTHR13931:SF2">
    <property type="entry name" value="UBIQUITIN CONJUGATION FACTOR E4 B"/>
    <property type="match status" value="1"/>
</dbReference>
<evidence type="ECO:0000256" key="6">
    <source>
        <dbReference type="ARBA" id="ARBA00022490"/>
    </source>
</evidence>
<dbReference type="CDD" id="cd16657">
    <property type="entry name" value="RING-Ubox_UBE4A"/>
    <property type="match status" value="1"/>
</dbReference>
<evidence type="ECO:0000259" key="13">
    <source>
        <dbReference type="PROSITE" id="PS51698"/>
    </source>
</evidence>
<comment type="catalytic activity">
    <reaction evidence="1">
        <text>S-ubiquitinyl-[E2 ubiquitin-conjugating enzyme]-L-cysteine + [acceptor protein]-L-lysine = [E2 ubiquitin-conjugating enzyme]-L-cysteine + N(6)-ubiquitinyl-[acceptor protein]-L-lysine.</text>
        <dbReference type="EC" id="2.3.2.27"/>
    </reaction>
</comment>
<dbReference type="Gene3D" id="3.30.40.10">
    <property type="entry name" value="Zinc/RING finger domain, C3HC4 (zinc finger)"/>
    <property type="match status" value="1"/>
</dbReference>
<dbReference type="GO" id="GO:0005634">
    <property type="term" value="C:nucleus"/>
    <property type="evidence" value="ECO:0007669"/>
    <property type="project" value="UniProtKB-SubCell"/>
</dbReference>
<evidence type="ECO:0000256" key="2">
    <source>
        <dbReference type="ARBA" id="ARBA00004123"/>
    </source>
</evidence>
<reference evidence="14" key="1">
    <citation type="journal article" date="2020" name="Stud. Mycol.">
        <title>101 Dothideomycetes genomes: a test case for predicting lifestyles and emergence of pathogens.</title>
        <authorList>
            <person name="Haridas S."/>
            <person name="Albert R."/>
            <person name="Binder M."/>
            <person name="Bloem J."/>
            <person name="Labutti K."/>
            <person name="Salamov A."/>
            <person name="Andreopoulos B."/>
            <person name="Baker S."/>
            <person name="Barry K."/>
            <person name="Bills G."/>
            <person name="Bluhm B."/>
            <person name="Cannon C."/>
            <person name="Castanera R."/>
            <person name="Culley D."/>
            <person name="Daum C."/>
            <person name="Ezra D."/>
            <person name="Gonzalez J."/>
            <person name="Henrissat B."/>
            <person name="Kuo A."/>
            <person name="Liang C."/>
            <person name="Lipzen A."/>
            <person name="Lutzoni F."/>
            <person name="Magnuson J."/>
            <person name="Mondo S."/>
            <person name="Nolan M."/>
            <person name="Ohm R."/>
            <person name="Pangilinan J."/>
            <person name="Park H.-J."/>
            <person name="Ramirez L."/>
            <person name="Alfaro M."/>
            <person name="Sun H."/>
            <person name="Tritt A."/>
            <person name="Yoshinaga Y."/>
            <person name="Zwiers L.-H."/>
            <person name="Turgeon B."/>
            <person name="Goodwin S."/>
            <person name="Spatafora J."/>
            <person name="Crous P."/>
            <person name="Grigoriev I."/>
        </authorList>
    </citation>
    <scope>NUCLEOTIDE SEQUENCE</scope>
    <source>
        <strain evidence="14">CBS 480.64</strain>
    </source>
</reference>
<dbReference type="GO" id="GO:0006511">
    <property type="term" value="P:ubiquitin-dependent protein catabolic process"/>
    <property type="evidence" value="ECO:0007669"/>
    <property type="project" value="InterPro"/>
</dbReference>
<dbReference type="SUPFAM" id="SSF57850">
    <property type="entry name" value="RING/U-box"/>
    <property type="match status" value="1"/>
</dbReference>
<dbReference type="AlphaFoldDB" id="A0A6A7CAN6"/>
<dbReference type="SMART" id="SM00504">
    <property type="entry name" value="Ubox"/>
    <property type="match status" value="1"/>
</dbReference>
<dbReference type="GO" id="GO:0034450">
    <property type="term" value="F:ubiquitin-ubiquitin ligase activity"/>
    <property type="evidence" value="ECO:0007669"/>
    <property type="project" value="InterPro"/>
</dbReference>
<evidence type="ECO:0000256" key="1">
    <source>
        <dbReference type="ARBA" id="ARBA00000900"/>
    </source>
</evidence>
<keyword evidence="8" id="KW-0833">Ubl conjugation pathway</keyword>
<dbReference type="GO" id="GO:0003755">
    <property type="term" value="F:peptidyl-prolyl cis-trans isomerase activity"/>
    <property type="evidence" value="ECO:0007669"/>
    <property type="project" value="UniProtKB-KW"/>
</dbReference>
<dbReference type="OrthoDB" id="20295at2759"/>
<evidence type="ECO:0000256" key="3">
    <source>
        <dbReference type="ARBA" id="ARBA00004496"/>
    </source>
</evidence>
<comment type="similarity">
    <text evidence="5">Belongs to the ubiquitin conjugation factor E4 family.</text>
</comment>
<dbReference type="Pfam" id="PF10408">
    <property type="entry name" value="Ufd2P_core"/>
    <property type="match status" value="1"/>
</dbReference>
<dbReference type="InterPro" id="IPR019474">
    <property type="entry name" value="Ub_conjug_fac_E4_core"/>
</dbReference>
<keyword evidence="15" id="KW-1185">Reference proteome</keyword>
<evidence type="ECO:0000256" key="8">
    <source>
        <dbReference type="ARBA" id="ARBA00022786"/>
    </source>
</evidence>
<keyword evidence="9" id="KW-0413">Isomerase</keyword>
<feature type="compositionally biased region" description="Basic and acidic residues" evidence="12">
    <location>
        <begin position="78"/>
        <end position="93"/>
    </location>
</feature>
<protein>
    <recommendedName>
        <fullName evidence="13">U-box domain-containing protein</fullName>
    </recommendedName>
</protein>
<proteinExistence type="inferred from homology"/>
<sequence length="1059" mass="120349">MGDTPMSDANKIRAKRLAKLAANSANNPNSAQNDTSDQTGDSSSNPFADLGLTKANSPPRAASPAKRDSSGAELPRPSSKEKLQQKPSKDVRVPARRPSAPRPKKEETMEGWQDKNLRAIFRVTLDEGTKTDVHGAPLIYLSSLHAELREAGHPLQLNSESLETIITEAGSKAHKGKAFEYLLQCFKRAVRQARNARYNKVDESRLAVLKEAQRMSMSYTIFALTMPDMFGEGPAQGNPLVDHLLVADSEGEVGICSDFLDEAVARMEEDDSVKELLVGAAEELSVRLRTQNMLRQYQPHVHGLRNLIRKKPIAEAITHSQMWAPSLSNPAQIETETLLGPFFRLSPLEPSVAQTFFSAPKTRDQKFIQNAQNSIRLELRNHQHQLFQIADTFVRAGAGPKEKMLSWFALCVNKNHKRRAMQVDYKAVSSDGFMLNVTTTLDRLCEPFMDASFAKIDRIDVDYFRRNPRVDISDETKINADQKTSDEFYSQQATGSHGFISECFFLAVAAHHYGTESTQEHMSKLKKTVKHYEKEVRSMESDKSRLPPNDWQVARLEEVLKRYRTAIDDCWSSIYAMQGPLMDDLTQSRSMQFMRYVIVWLLRLISHQNIPSEQIQLPLPSEQPDKFRCLPEYFLEDIVENFKFITMNMPWIMTVPQSEEIVQICVALLRSSEYVKNMGIKSGLSSILFYGCQSFGNYPNGLLGDILIGSAFAHKHLLHALMRFYIEAEHMGTHTQFYDKFNIRFEIFQVIKCIWKNGLYRENLAKEAKVNTDFFVQFVNMIVNDVTFVLDESLTSFTKIHELTTEIRDPAFQTLDEEQRKSKEELLEDQKSKAKSYMGLTRESMETLILFTETLPDAFTMPEIVQRLADMLDYNLDIMVGSRRTSLIVENPSEYNWNPKALLSDIIRVFLNLSSKERFIQAVARDGRSYKPSSFQEAANLMRNKMGCSEEVLVAWNSLGEQVAAAKEAEEAEEADLGEIPDEFTDPLLATCMTDPVILPASRAVIDRSTIRSHLLSDPHDPFNRMPLKLEDVIPNDELKARIQQWKTERLAEKRGSAV</sequence>
<evidence type="ECO:0000256" key="4">
    <source>
        <dbReference type="ARBA" id="ARBA00004906"/>
    </source>
</evidence>
<accession>A0A6A7CAN6</accession>
<organism evidence="14 15">
    <name type="scientific">Piedraia hortae CBS 480.64</name>
    <dbReference type="NCBI Taxonomy" id="1314780"/>
    <lineage>
        <taxon>Eukaryota</taxon>
        <taxon>Fungi</taxon>
        <taxon>Dikarya</taxon>
        <taxon>Ascomycota</taxon>
        <taxon>Pezizomycotina</taxon>
        <taxon>Dothideomycetes</taxon>
        <taxon>Dothideomycetidae</taxon>
        <taxon>Capnodiales</taxon>
        <taxon>Piedraiaceae</taxon>
        <taxon>Piedraia</taxon>
    </lineage>
</organism>
<keyword evidence="10" id="KW-0539">Nucleus</keyword>
<dbReference type="GO" id="GO:0000209">
    <property type="term" value="P:protein polyubiquitination"/>
    <property type="evidence" value="ECO:0007669"/>
    <property type="project" value="TreeGrafter"/>
</dbReference>
<keyword evidence="9" id="KW-0697">Rotamase</keyword>
<dbReference type="FunFam" id="3.30.40.10:FF:000055">
    <property type="entry name" value="Ubiquitin conjugation factor e4 a"/>
    <property type="match status" value="1"/>
</dbReference>
<dbReference type="PANTHER" id="PTHR13931">
    <property type="entry name" value="UBIQUITINATION FACTOR E4"/>
    <property type="match status" value="1"/>
</dbReference>
<dbReference type="GO" id="GO:0036503">
    <property type="term" value="P:ERAD pathway"/>
    <property type="evidence" value="ECO:0007669"/>
    <property type="project" value="InterPro"/>
</dbReference>
<evidence type="ECO:0000313" key="15">
    <source>
        <dbReference type="Proteomes" id="UP000799421"/>
    </source>
</evidence>
<feature type="region of interest" description="Disordered" evidence="12">
    <location>
        <begin position="1"/>
        <end position="111"/>
    </location>
</feature>
<keyword evidence="11" id="KW-0175">Coiled coil</keyword>
<feature type="compositionally biased region" description="Low complexity" evidence="12">
    <location>
        <begin position="19"/>
        <end position="33"/>
    </location>
</feature>
<evidence type="ECO:0000256" key="7">
    <source>
        <dbReference type="ARBA" id="ARBA00022679"/>
    </source>
</evidence>